<feature type="region of interest" description="Disordered" evidence="1">
    <location>
        <begin position="1"/>
        <end position="26"/>
    </location>
</feature>
<keyword evidence="2" id="KW-1185">Reference proteome</keyword>
<sequence length="106" mass="11994">MSSSKKASTNTATPVPPKKKKSNDAALLSGEDMEFVEHSKRHRHPVWKWFQPFVCQLGVSRHCQDTPEGEDGSEQTLLAFINHERFMDFRSALEESFTALLSVPSM</sequence>
<accession>A0A915CZN1</accession>
<proteinExistence type="predicted"/>
<evidence type="ECO:0000256" key="1">
    <source>
        <dbReference type="SAM" id="MobiDB-lite"/>
    </source>
</evidence>
<protein>
    <submittedName>
        <fullName evidence="3 4">Uncharacterized protein</fullName>
    </submittedName>
</protein>
<name>A0A915CZN1_9BILA</name>
<dbReference type="WBParaSite" id="jg14267">
    <property type="protein sequence ID" value="jg14267"/>
    <property type="gene ID" value="jg14267"/>
</dbReference>
<organism evidence="2 4">
    <name type="scientific">Ditylenchus dipsaci</name>
    <dbReference type="NCBI Taxonomy" id="166011"/>
    <lineage>
        <taxon>Eukaryota</taxon>
        <taxon>Metazoa</taxon>
        <taxon>Ecdysozoa</taxon>
        <taxon>Nematoda</taxon>
        <taxon>Chromadorea</taxon>
        <taxon>Rhabditida</taxon>
        <taxon>Tylenchina</taxon>
        <taxon>Tylenchomorpha</taxon>
        <taxon>Sphaerularioidea</taxon>
        <taxon>Anguinidae</taxon>
        <taxon>Anguininae</taxon>
        <taxon>Ditylenchus</taxon>
    </lineage>
</organism>
<evidence type="ECO:0000313" key="2">
    <source>
        <dbReference type="Proteomes" id="UP000887574"/>
    </source>
</evidence>
<dbReference type="AlphaFoldDB" id="A0A915CZN1"/>
<dbReference type="WBParaSite" id="jg14266">
    <property type="protein sequence ID" value="jg14266"/>
    <property type="gene ID" value="jg14266"/>
</dbReference>
<feature type="compositionally biased region" description="Low complexity" evidence="1">
    <location>
        <begin position="1"/>
        <end position="13"/>
    </location>
</feature>
<reference evidence="3 4" key="1">
    <citation type="submission" date="2022-11" db="UniProtKB">
        <authorList>
            <consortium name="WormBaseParasite"/>
        </authorList>
    </citation>
    <scope>IDENTIFICATION</scope>
</reference>
<dbReference type="Proteomes" id="UP000887574">
    <property type="component" value="Unplaced"/>
</dbReference>
<evidence type="ECO:0000313" key="4">
    <source>
        <dbReference type="WBParaSite" id="jg14267"/>
    </source>
</evidence>
<evidence type="ECO:0000313" key="3">
    <source>
        <dbReference type="WBParaSite" id="jg14266"/>
    </source>
</evidence>